<reference evidence="2" key="1">
    <citation type="journal article" date="2012" name="Stand. Genomic Sci.">
        <title>Genome sequence of the Antarctic rhodopsins-containing flavobacterium Gillisia limnaea type strain (R-8282(T)).</title>
        <authorList>
            <person name="Riedel T."/>
            <person name="Held B."/>
            <person name="Nolan M."/>
            <person name="Lucas S."/>
            <person name="Lapidus A."/>
            <person name="Tice H."/>
            <person name="Del Rio T.G."/>
            <person name="Cheng J.F."/>
            <person name="Han C."/>
            <person name="Tapia R."/>
            <person name="Goodwin L.A."/>
            <person name="Pitluck S."/>
            <person name="Liolios K."/>
            <person name="Mavromatis K."/>
            <person name="Pagani I."/>
            <person name="Ivanova N."/>
            <person name="Mikhailova N."/>
            <person name="Pati A."/>
            <person name="Chen A."/>
            <person name="Palaniappan K."/>
            <person name="Land M."/>
            <person name="Rohde M."/>
            <person name="Tindall B.J."/>
            <person name="Detter J.C."/>
            <person name="Goker M."/>
            <person name="Bristow J."/>
            <person name="Eisen J.A."/>
            <person name="Markowitz V."/>
            <person name="Hugenholtz P."/>
            <person name="Kyrpides N.C."/>
            <person name="Klenk H.P."/>
            <person name="Woyke T."/>
        </authorList>
    </citation>
    <scope>NUCLEOTIDE SEQUENCE [LARGE SCALE GENOMIC DNA]</scope>
    <source>
        <strain evidence="2">DSM 15749 / LMG 21470 / R-8282</strain>
    </source>
</reference>
<dbReference type="Gene3D" id="3.40.50.150">
    <property type="entry name" value="Vaccinia Virus protein VP39"/>
    <property type="match status" value="1"/>
</dbReference>
<dbReference type="Pfam" id="PF13578">
    <property type="entry name" value="Methyltransf_24"/>
    <property type="match status" value="1"/>
</dbReference>
<keyword evidence="1" id="KW-0808">Transferase</keyword>
<dbReference type="RefSeq" id="WP_006989963.1">
    <property type="nucleotide sequence ID" value="NZ_JH594606.1"/>
</dbReference>
<dbReference type="InterPro" id="IPR029063">
    <property type="entry name" value="SAM-dependent_MTases_sf"/>
</dbReference>
<evidence type="ECO:0000313" key="2">
    <source>
        <dbReference type="Proteomes" id="UP000003844"/>
    </source>
</evidence>
<organism evidence="1 2">
    <name type="scientific">Gillisia limnaea (strain DSM 15749 / LMG 21470 / R-8282)</name>
    <dbReference type="NCBI Taxonomy" id="865937"/>
    <lineage>
        <taxon>Bacteria</taxon>
        <taxon>Pseudomonadati</taxon>
        <taxon>Bacteroidota</taxon>
        <taxon>Flavobacteriia</taxon>
        <taxon>Flavobacteriales</taxon>
        <taxon>Flavobacteriaceae</taxon>
        <taxon>Gillisia</taxon>
    </lineage>
</organism>
<proteinExistence type="predicted"/>
<keyword evidence="1" id="KW-0489">Methyltransferase</keyword>
<dbReference type="AlphaFoldDB" id="H2BSS1"/>
<evidence type="ECO:0000313" key="1">
    <source>
        <dbReference type="EMBL" id="EHQ03657.1"/>
    </source>
</evidence>
<protein>
    <submittedName>
        <fullName evidence="1">Methyltransferase</fullName>
    </submittedName>
</protein>
<keyword evidence="2" id="KW-1185">Reference proteome</keyword>
<dbReference type="STRING" id="865937.Gilli_3047"/>
<dbReference type="eggNOG" id="COG4122">
    <property type="taxonomic scope" value="Bacteria"/>
</dbReference>
<name>H2BSS1_GILLR</name>
<dbReference type="OrthoDB" id="5464618at2"/>
<accession>H2BSS1</accession>
<dbReference type="EMBL" id="JH594606">
    <property type="protein sequence ID" value="EHQ03657.1"/>
    <property type="molecule type" value="Genomic_DNA"/>
</dbReference>
<gene>
    <name evidence="1" type="ORF">Gilli_3047</name>
</gene>
<dbReference type="GO" id="GO:0032259">
    <property type="term" value="P:methylation"/>
    <property type="evidence" value="ECO:0007669"/>
    <property type="project" value="UniProtKB-KW"/>
</dbReference>
<dbReference type="SUPFAM" id="SSF53335">
    <property type="entry name" value="S-adenosyl-L-methionine-dependent methyltransferases"/>
    <property type="match status" value="1"/>
</dbReference>
<dbReference type="HOGENOM" id="CLU_083598_0_0_10"/>
<dbReference type="GO" id="GO:0008168">
    <property type="term" value="F:methyltransferase activity"/>
    <property type="evidence" value="ECO:0007669"/>
    <property type="project" value="UniProtKB-KW"/>
</dbReference>
<sequence>MHQIIAYIKFLLKSTNQHGVHSPFVYNLLTKSLYKTEKRPAFKTIRAYIKAVRLDNRIISIKDFGAGSRVFNSNERKVSDIAKNAAISSKRALLLNRLTSYLNIETALELGTSLGISSTAITAGNQIKLTTLEGCPETSNIAREYFKKFGLNTITLKVGNFDELLSEEHWRIEIKDVTPALEHQKKQHSLDLIYFDGNHQKEATLIYFNQLLPLAHNDSVFIFDDIHWSKGMEEAWEEIKAHPSVRVSIDSFFWGLVFFREEQEKEHFTLRL</sequence>
<dbReference type="Proteomes" id="UP000003844">
    <property type="component" value="Unassembled WGS sequence"/>
</dbReference>